<sequence>MADVNQEPHEQAARHDPAYDQLHSEPDFHELRRAYRAFVFPATVAFLSWYLLYVLMSMWAPGFMSKQIVDNINVALVFGLLQFVTTFLLAWLYSRYSTARLDPLARTLDEQYLRLTRGTNEGGR</sequence>
<evidence type="ECO:0000313" key="2">
    <source>
        <dbReference type="EMBL" id="MFC5494694.1"/>
    </source>
</evidence>
<dbReference type="InterPro" id="IPR007436">
    <property type="entry name" value="DUF485"/>
</dbReference>
<reference evidence="3" key="1">
    <citation type="journal article" date="2019" name="Int. J. Syst. Evol. Microbiol.">
        <title>The Global Catalogue of Microorganisms (GCM) 10K type strain sequencing project: providing services to taxonomists for standard genome sequencing and annotation.</title>
        <authorList>
            <consortium name="The Broad Institute Genomics Platform"/>
            <consortium name="The Broad Institute Genome Sequencing Center for Infectious Disease"/>
            <person name="Wu L."/>
            <person name="Ma J."/>
        </authorList>
    </citation>
    <scope>NUCLEOTIDE SEQUENCE [LARGE SCALE GENOMIC DNA]</scope>
    <source>
        <strain evidence="3">KACC 13778</strain>
    </source>
</reference>
<keyword evidence="3" id="KW-1185">Reference proteome</keyword>
<feature type="transmembrane region" description="Helical" evidence="1">
    <location>
        <begin position="72"/>
        <end position="93"/>
    </location>
</feature>
<accession>A0ABW0N712</accession>
<dbReference type="RefSeq" id="WP_345170670.1">
    <property type="nucleotide sequence ID" value="NZ_BAABFQ010000001.1"/>
</dbReference>
<keyword evidence="1" id="KW-0812">Transmembrane</keyword>
<proteinExistence type="predicted"/>
<feature type="transmembrane region" description="Helical" evidence="1">
    <location>
        <begin position="38"/>
        <end position="60"/>
    </location>
</feature>
<dbReference type="PANTHER" id="PTHR38441">
    <property type="entry name" value="INTEGRAL MEMBRANE PROTEIN-RELATED"/>
    <property type="match status" value="1"/>
</dbReference>
<evidence type="ECO:0000313" key="3">
    <source>
        <dbReference type="Proteomes" id="UP001595956"/>
    </source>
</evidence>
<evidence type="ECO:0000256" key="1">
    <source>
        <dbReference type="SAM" id="Phobius"/>
    </source>
</evidence>
<dbReference type="PANTHER" id="PTHR38441:SF1">
    <property type="entry name" value="MEMBRANE PROTEIN"/>
    <property type="match status" value="1"/>
</dbReference>
<comment type="caution">
    <text evidence="2">The sequence shown here is derived from an EMBL/GenBank/DDBJ whole genome shotgun (WGS) entry which is preliminary data.</text>
</comment>
<organism evidence="2 3">
    <name type="scientific">Nocardioides caricicola</name>
    <dbReference type="NCBI Taxonomy" id="634770"/>
    <lineage>
        <taxon>Bacteria</taxon>
        <taxon>Bacillati</taxon>
        <taxon>Actinomycetota</taxon>
        <taxon>Actinomycetes</taxon>
        <taxon>Propionibacteriales</taxon>
        <taxon>Nocardioidaceae</taxon>
        <taxon>Nocardioides</taxon>
    </lineage>
</organism>
<keyword evidence="1" id="KW-0472">Membrane</keyword>
<protein>
    <submittedName>
        <fullName evidence="2">DUF485 domain-containing protein</fullName>
    </submittedName>
</protein>
<gene>
    <name evidence="2" type="ORF">ACFPKY_16380</name>
</gene>
<dbReference type="Proteomes" id="UP001595956">
    <property type="component" value="Unassembled WGS sequence"/>
</dbReference>
<name>A0ABW0N712_9ACTN</name>
<dbReference type="EMBL" id="JBHSMD010000005">
    <property type="protein sequence ID" value="MFC5494694.1"/>
    <property type="molecule type" value="Genomic_DNA"/>
</dbReference>
<dbReference type="Pfam" id="PF04341">
    <property type="entry name" value="DUF485"/>
    <property type="match status" value="1"/>
</dbReference>
<keyword evidence="1" id="KW-1133">Transmembrane helix</keyword>